<dbReference type="Gene3D" id="3.30.750.24">
    <property type="entry name" value="STAS domain"/>
    <property type="match status" value="1"/>
</dbReference>
<dbReference type="PROSITE" id="PS50042">
    <property type="entry name" value="CNMP_BINDING_3"/>
    <property type="match status" value="1"/>
</dbReference>
<gene>
    <name evidence="8" type="ORF">ACHAW5_006796</name>
</gene>
<dbReference type="CDD" id="cd07042">
    <property type="entry name" value="STAS_SulP_like_sulfate_transporter"/>
    <property type="match status" value="1"/>
</dbReference>
<evidence type="ECO:0000256" key="4">
    <source>
        <dbReference type="ARBA" id="ARBA00023136"/>
    </source>
</evidence>
<feature type="transmembrane region" description="Helical" evidence="5">
    <location>
        <begin position="402"/>
        <end position="422"/>
    </location>
</feature>
<evidence type="ECO:0008006" key="10">
    <source>
        <dbReference type="Google" id="ProtNLM"/>
    </source>
</evidence>
<feature type="transmembrane region" description="Helical" evidence="5">
    <location>
        <begin position="180"/>
        <end position="204"/>
    </location>
</feature>
<dbReference type="GO" id="GO:0016020">
    <property type="term" value="C:membrane"/>
    <property type="evidence" value="ECO:0007669"/>
    <property type="project" value="UniProtKB-SubCell"/>
</dbReference>
<dbReference type="Gene3D" id="2.60.120.10">
    <property type="entry name" value="Jelly Rolls"/>
    <property type="match status" value="1"/>
</dbReference>
<feature type="domain" description="Cyclic nucleotide-binding" evidence="6">
    <location>
        <begin position="723"/>
        <end position="825"/>
    </location>
</feature>
<dbReference type="SUPFAM" id="SSF52091">
    <property type="entry name" value="SpoIIaa-like"/>
    <property type="match status" value="1"/>
</dbReference>
<dbReference type="Proteomes" id="UP001530315">
    <property type="component" value="Unassembled WGS sequence"/>
</dbReference>
<dbReference type="EMBL" id="JALLAZ020000064">
    <property type="protein sequence ID" value="KAL3804939.1"/>
    <property type="molecule type" value="Genomic_DNA"/>
</dbReference>
<dbReference type="Pfam" id="PF00916">
    <property type="entry name" value="Sulfate_transp"/>
    <property type="match status" value="1"/>
</dbReference>
<keyword evidence="3 5" id="KW-1133">Transmembrane helix</keyword>
<evidence type="ECO:0000313" key="8">
    <source>
        <dbReference type="EMBL" id="KAL3804939.1"/>
    </source>
</evidence>
<dbReference type="AlphaFoldDB" id="A0ABD3QWX1"/>
<dbReference type="PANTHER" id="PTHR43310:SF4">
    <property type="entry name" value="AFR304WP"/>
    <property type="match status" value="1"/>
</dbReference>
<dbReference type="CDD" id="cd00038">
    <property type="entry name" value="CAP_ED"/>
    <property type="match status" value="1"/>
</dbReference>
<accession>A0ABD3QWX1</accession>
<organism evidence="8 9">
    <name type="scientific">Stephanodiscus triporus</name>
    <dbReference type="NCBI Taxonomy" id="2934178"/>
    <lineage>
        <taxon>Eukaryota</taxon>
        <taxon>Sar</taxon>
        <taxon>Stramenopiles</taxon>
        <taxon>Ochrophyta</taxon>
        <taxon>Bacillariophyta</taxon>
        <taxon>Coscinodiscophyceae</taxon>
        <taxon>Thalassiosirophycidae</taxon>
        <taxon>Stephanodiscales</taxon>
        <taxon>Stephanodiscaceae</taxon>
        <taxon>Stephanodiscus</taxon>
    </lineage>
</organism>
<dbReference type="InterPro" id="IPR052706">
    <property type="entry name" value="Membrane-Transporter-like"/>
</dbReference>
<evidence type="ECO:0000259" key="7">
    <source>
        <dbReference type="PROSITE" id="PS50801"/>
    </source>
</evidence>
<dbReference type="InterPro" id="IPR011547">
    <property type="entry name" value="SLC26A/SulP_dom"/>
</dbReference>
<feature type="transmembrane region" description="Helical" evidence="5">
    <location>
        <begin position="455"/>
        <end position="487"/>
    </location>
</feature>
<dbReference type="SMART" id="SM00100">
    <property type="entry name" value="cNMP"/>
    <property type="match status" value="1"/>
</dbReference>
<sequence>MAVVADIMSATPALLPGPPLSMESFEADEACKNSLKDDKIAHSPKEEGSNAKIMIRDITSQLPAIFVVSIMIFMLGIPFGAAFFPTELELPGKEIMGLRMFLFSTMMAQLVFTFSSKFTNCVGVQMVENVPFYLELARILIAEEGNGESASSTLFFLFGISSLIVGLSFYLLGRFELGRILYFFPKHVLVGCIGGIGLFIVVTALEVSTNTTFTFTAEGVNECIIQKFQLLLPVFAFEVVLRLLTSLTTKDGVAQYPLLGPIYYCFITPVFYAVLLCAGISLESAEDGGYFFPPLISSGSVFNKDLFRIFTEVNPRMISWTAVVKSIPTILGLTAFSLIHVPINIPAFAISTNVEPDMNAELIAHGYSNVISGLFGGLQNYLAYSPSVVYSKSQGDGKRSSLSIVTITIAIFIYGPTIASYVPRCMAGTLLLHLGIDLFLEGGIDSYRDYDTLEYSGICLIMIVMVVFGMDQALLAGLVAALSTYVAQSIVYQDPIRGAMSGARLRSSAWNRSSEAQQILLDPKIGRGRIYVVELQGHIFFGNIVKLTEDIKQRLNQKRQAGDEPIVVILDFSDVLGVDSSAAQSIVKLKIFIQKNFNVKILLFVTGHEDGFLCSYDLSHKVVDELGRKSIHIVENKPLLKERRMSLAAGALANHVESQQNVIAEIPRSQVFETTDDALIFAEDVLIALEDPTIIQTDCHARFPLMHCTSDNIDEVNSILETIMPEASEDEIEIIVNLLAPEKYQRGDIVWEQGDASDSLKVVVSGSLISLLEDVVVRNATESICPGAVIGELGLVNRNPRLTTVQVLSDDAILYSLSREKWQTLTEQQPKIARYIDMLVIRYLFHRIQHVSNNRYLPV</sequence>
<comment type="subcellular location">
    <subcellularLocation>
        <location evidence="1">Membrane</location>
        <topology evidence="1">Multi-pass membrane protein</topology>
    </subcellularLocation>
</comment>
<feature type="transmembrane region" description="Helical" evidence="5">
    <location>
        <begin position="64"/>
        <end position="84"/>
    </location>
</feature>
<evidence type="ECO:0000256" key="5">
    <source>
        <dbReference type="SAM" id="Phobius"/>
    </source>
</evidence>
<dbReference type="Pfam" id="PF00027">
    <property type="entry name" value="cNMP_binding"/>
    <property type="match status" value="1"/>
</dbReference>
<name>A0ABD3QWX1_9STRA</name>
<protein>
    <recommendedName>
        <fullName evidence="10">Sulfate transporter</fullName>
    </recommendedName>
</protein>
<feature type="transmembrane region" description="Helical" evidence="5">
    <location>
        <begin position="154"/>
        <end position="173"/>
    </location>
</feature>
<evidence type="ECO:0000313" key="9">
    <source>
        <dbReference type="Proteomes" id="UP001530315"/>
    </source>
</evidence>
<evidence type="ECO:0000256" key="1">
    <source>
        <dbReference type="ARBA" id="ARBA00004141"/>
    </source>
</evidence>
<proteinExistence type="predicted"/>
<feature type="domain" description="STAS" evidence="7">
    <location>
        <begin position="530"/>
        <end position="603"/>
    </location>
</feature>
<evidence type="ECO:0000256" key="3">
    <source>
        <dbReference type="ARBA" id="ARBA00022989"/>
    </source>
</evidence>
<dbReference type="InterPro" id="IPR002645">
    <property type="entry name" value="STAS_dom"/>
</dbReference>
<keyword evidence="4 5" id="KW-0472">Membrane</keyword>
<dbReference type="PROSITE" id="PS50801">
    <property type="entry name" value="STAS"/>
    <property type="match status" value="1"/>
</dbReference>
<feature type="transmembrane region" description="Helical" evidence="5">
    <location>
        <begin position="256"/>
        <end position="282"/>
    </location>
</feature>
<evidence type="ECO:0000256" key="2">
    <source>
        <dbReference type="ARBA" id="ARBA00022692"/>
    </source>
</evidence>
<dbReference type="InterPro" id="IPR036513">
    <property type="entry name" value="STAS_dom_sf"/>
</dbReference>
<dbReference type="InterPro" id="IPR018490">
    <property type="entry name" value="cNMP-bd_dom_sf"/>
</dbReference>
<comment type="caution">
    <text evidence="8">The sequence shown here is derived from an EMBL/GenBank/DDBJ whole genome shotgun (WGS) entry which is preliminary data.</text>
</comment>
<dbReference type="Pfam" id="PF01740">
    <property type="entry name" value="STAS"/>
    <property type="match status" value="1"/>
</dbReference>
<dbReference type="InterPro" id="IPR014710">
    <property type="entry name" value="RmlC-like_jellyroll"/>
</dbReference>
<reference evidence="8 9" key="1">
    <citation type="submission" date="2024-10" db="EMBL/GenBank/DDBJ databases">
        <title>Updated reference genomes for cyclostephanoid diatoms.</title>
        <authorList>
            <person name="Roberts W.R."/>
            <person name="Alverson A.J."/>
        </authorList>
    </citation>
    <scope>NUCLEOTIDE SEQUENCE [LARGE SCALE GENOMIC DNA]</scope>
    <source>
        <strain evidence="8 9">AJA276-08</strain>
    </source>
</reference>
<dbReference type="InterPro" id="IPR000595">
    <property type="entry name" value="cNMP-bd_dom"/>
</dbReference>
<keyword evidence="2 5" id="KW-0812">Transmembrane</keyword>
<evidence type="ECO:0000259" key="6">
    <source>
        <dbReference type="PROSITE" id="PS50042"/>
    </source>
</evidence>
<dbReference type="SUPFAM" id="SSF51206">
    <property type="entry name" value="cAMP-binding domain-like"/>
    <property type="match status" value="1"/>
</dbReference>
<dbReference type="PANTHER" id="PTHR43310">
    <property type="entry name" value="SULFATE TRANSPORTER YBAR-RELATED"/>
    <property type="match status" value="1"/>
</dbReference>
<keyword evidence="9" id="KW-1185">Reference proteome</keyword>